<sequence length="304" mass="31981">MSEQMRGHIVRGSVGAIAAADVAYLSRSMVIDGALSVRDAEDLVAFNQWVVPQAPEWSAFFITAIAGHVLGDLAPAGEVDGEKCDWLMETFAPLGRVESPRAMPLLIRIMEGARTVSRRLPAFALMQLRAAIITGEGSALGGRAHFSRVVDEADVALIRRILIAGGGGEGRSISREEAEALFGIHDATIDAENDPGFAPLFLRAIAQHACAASGLVATPRGTALQPPVRRIGPRSVAELDAGEGGELAGLIAPVRLAAPVAGWLEDRILKNGRLSSAGRVLAETLIGRDATMGDTLRAMLDRAA</sequence>
<reference evidence="1 2" key="1">
    <citation type="submission" date="2022-04" db="EMBL/GenBank/DDBJ databases">
        <authorList>
            <person name="Grouzdev D.S."/>
            <person name="Pantiukh K.S."/>
            <person name="Krutkina M.S."/>
        </authorList>
    </citation>
    <scope>NUCLEOTIDE SEQUENCE [LARGE SCALE GENOMIC DNA]</scope>
    <source>
        <strain evidence="1 2">6x-1</strain>
    </source>
</reference>
<comment type="caution">
    <text evidence="1">The sequence shown here is derived from an EMBL/GenBank/DDBJ whole genome shotgun (WGS) entry which is preliminary data.</text>
</comment>
<evidence type="ECO:0000313" key="1">
    <source>
        <dbReference type="EMBL" id="MCK0198996.1"/>
    </source>
</evidence>
<name>A0ABT0DGA3_9HYPH</name>
<keyword evidence="2" id="KW-1185">Reference proteome</keyword>
<dbReference type="RefSeq" id="WP_247030899.1">
    <property type="nucleotide sequence ID" value="NZ_JALKCH010000017.1"/>
</dbReference>
<gene>
    <name evidence="1" type="ORF">MWN34_19025</name>
</gene>
<evidence type="ECO:0000313" key="2">
    <source>
        <dbReference type="Proteomes" id="UP001203284"/>
    </source>
</evidence>
<dbReference type="EMBL" id="JALKCH010000017">
    <property type="protein sequence ID" value="MCK0198996.1"/>
    <property type="molecule type" value="Genomic_DNA"/>
</dbReference>
<dbReference type="Proteomes" id="UP001203284">
    <property type="component" value="Unassembled WGS sequence"/>
</dbReference>
<proteinExistence type="predicted"/>
<organism evidence="1 2">
    <name type="scientific">Ancylobacter crimeensis</name>
    <dbReference type="NCBI Taxonomy" id="2579147"/>
    <lineage>
        <taxon>Bacteria</taxon>
        <taxon>Pseudomonadati</taxon>
        <taxon>Pseudomonadota</taxon>
        <taxon>Alphaproteobacteria</taxon>
        <taxon>Hyphomicrobiales</taxon>
        <taxon>Xanthobacteraceae</taxon>
        <taxon>Ancylobacter</taxon>
    </lineage>
</organism>
<accession>A0ABT0DGA3</accession>
<protein>
    <submittedName>
        <fullName evidence="1">Uncharacterized protein</fullName>
    </submittedName>
</protein>